<evidence type="ECO:0000313" key="1">
    <source>
        <dbReference type="EMBL" id="TCO26618.1"/>
    </source>
</evidence>
<dbReference type="AlphaFoldDB" id="A0A4V2RZK2"/>
<sequence length="160" mass="17328">MTSDRDDDALLEWLRQVAAEADPLPEDIGMAAREAITLHDLDGELAELIADSAGTTPDLEYETVRRAAADTTADRLLSFEGGDVRVELEIVPGDDGLTVVGELVGASPDGCELEYGDGRRETVQLDELGRFLLDRKRGGPVRIRCRSVHGSPVVTAWVNL</sequence>
<dbReference type="EMBL" id="SLWN01000007">
    <property type="protein sequence ID" value="TCO26618.1"/>
    <property type="molecule type" value="Genomic_DNA"/>
</dbReference>
<keyword evidence="2" id="KW-1185">Reference proteome</keyword>
<dbReference type="RefSeq" id="WP_132211226.1">
    <property type="nucleotide sequence ID" value="NZ_SLWN01000007.1"/>
</dbReference>
<comment type="caution">
    <text evidence="1">The sequence shown here is derived from an EMBL/GenBank/DDBJ whole genome shotgun (WGS) entry which is preliminary data.</text>
</comment>
<evidence type="ECO:0000313" key="2">
    <source>
        <dbReference type="Proteomes" id="UP000294508"/>
    </source>
</evidence>
<name>A0A4V2RZK2_9ACTN</name>
<accession>A0A4V2RZK2</accession>
<proteinExistence type="predicted"/>
<protein>
    <submittedName>
        <fullName evidence="1">Uncharacterized protein</fullName>
    </submittedName>
</protein>
<reference evidence="1 2" key="1">
    <citation type="journal article" date="2015" name="Stand. Genomic Sci.">
        <title>Genomic Encyclopedia of Bacterial and Archaeal Type Strains, Phase III: the genomes of soil and plant-associated and newly described type strains.</title>
        <authorList>
            <person name="Whitman W.B."/>
            <person name="Woyke T."/>
            <person name="Klenk H.P."/>
            <person name="Zhou Y."/>
            <person name="Lilburn T.G."/>
            <person name="Beck B.J."/>
            <person name="De Vos P."/>
            <person name="Vandamme P."/>
            <person name="Eisen J.A."/>
            <person name="Garrity G."/>
            <person name="Hugenholtz P."/>
            <person name="Kyrpides N.C."/>
        </authorList>
    </citation>
    <scope>NUCLEOTIDE SEQUENCE [LARGE SCALE GENOMIC DNA]</scope>
    <source>
        <strain evidence="1 2">VKM Ac-2572</strain>
    </source>
</reference>
<gene>
    <name evidence="1" type="ORF">EV652_107511</name>
</gene>
<organism evidence="1 2">
    <name type="scientific">Kribbella steppae</name>
    <dbReference type="NCBI Taxonomy" id="2512223"/>
    <lineage>
        <taxon>Bacteria</taxon>
        <taxon>Bacillati</taxon>
        <taxon>Actinomycetota</taxon>
        <taxon>Actinomycetes</taxon>
        <taxon>Propionibacteriales</taxon>
        <taxon>Kribbellaceae</taxon>
        <taxon>Kribbella</taxon>
    </lineage>
</organism>
<dbReference type="OrthoDB" id="3397311at2"/>
<dbReference type="Proteomes" id="UP000294508">
    <property type="component" value="Unassembled WGS sequence"/>
</dbReference>